<gene>
    <name evidence="7" type="ORF">SAMN06295964_2474</name>
</gene>
<dbReference type="Pfam" id="PF04542">
    <property type="entry name" value="Sigma70_r2"/>
    <property type="match status" value="1"/>
</dbReference>
<evidence type="ECO:0000256" key="3">
    <source>
        <dbReference type="ARBA" id="ARBA00023125"/>
    </source>
</evidence>
<dbReference type="STRING" id="1736691.SAMN06295964_2474"/>
<evidence type="ECO:0000256" key="1">
    <source>
        <dbReference type="ARBA" id="ARBA00023015"/>
    </source>
</evidence>
<dbReference type="OrthoDB" id="9804285at2"/>
<sequence length="226" mass="25115">MAVLSEHPAGTSSEDLVLDHLSLASALAHRFTGRGVDTEDLVQVARLALVKAAGRYDPAQGPFPPYATATIQGELKRHFRDRAWMVRPPRRIQEIQALIVSEQLPELTSANLEEMAARIGVAPSDLRDATVARGCFQPESMDDVTHGRRELATTDDGLELVDEWLSVARCLRELNRDERELLHWRFVEGLTQQAIADRLGISQMQVSRRLAKVLSAVRRHPDVAAA</sequence>
<evidence type="ECO:0000256" key="4">
    <source>
        <dbReference type="ARBA" id="ARBA00023163"/>
    </source>
</evidence>
<dbReference type="SUPFAM" id="SSF88659">
    <property type="entry name" value="Sigma3 and sigma4 domains of RNA polymerase sigma factors"/>
    <property type="match status" value="1"/>
</dbReference>
<keyword evidence="8" id="KW-1185">Reference proteome</keyword>
<dbReference type="GO" id="GO:0006352">
    <property type="term" value="P:DNA-templated transcription initiation"/>
    <property type="evidence" value="ECO:0007669"/>
    <property type="project" value="InterPro"/>
</dbReference>
<dbReference type="RefSeq" id="WP_078700441.1">
    <property type="nucleotide sequence ID" value="NZ_LT796768.1"/>
</dbReference>
<dbReference type="InterPro" id="IPR013325">
    <property type="entry name" value="RNA_pol_sigma_r2"/>
</dbReference>
<dbReference type="InterPro" id="IPR014284">
    <property type="entry name" value="RNA_pol_sigma-70_dom"/>
</dbReference>
<dbReference type="CDD" id="cd06171">
    <property type="entry name" value="Sigma70_r4"/>
    <property type="match status" value="1"/>
</dbReference>
<dbReference type="Pfam" id="PF04545">
    <property type="entry name" value="Sigma70_r4"/>
    <property type="match status" value="1"/>
</dbReference>
<evidence type="ECO:0000313" key="8">
    <source>
        <dbReference type="Proteomes" id="UP000191040"/>
    </source>
</evidence>
<evidence type="ECO:0000259" key="5">
    <source>
        <dbReference type="Pfam" id="PF04542"/>
    </source>
</evidence>
<dbReference type="GO" id="GO:0003677">
    <property type="term" value="F:DNA binding"/>
    <property type="evidence" value="ECO:0007669"/>
    <property type="project" value="UniProtKB-KW"/>
</dbReference>
<dbReference type="PANTHER" id="PTHR30385:SF4">
    <property type="entry name" value="RNA POLYMERASE SIGMA-E FACTOR"/>
    <property type="match status" value="1"/>
</dbReference>
<evidence type="ECO:0000313" key="7">
    <source>
        <dbReference type="EMBL" id="SKB09079.1"/>
    </source>
</evidence>
<keyword evidence="1" id="KW-0805">Transcription regulation</keyword>
<evidence type="ECO:0000259" key="6">
    <source>
        <dbReference type="Pfam" id="PF04545"/>
    </source>
</evidence>
<dbReference type="Gene3D" id="1.20.120.1810">
    <property type="match status" value="1"/>
</dbReference>
<reference evidence="8" key="1">
    <citation type="submission" date="2017-02" db="EMBL/GenBank/DDBJ databases">
        <authorList>
            <person name="Varghese N."/>
            <person name="Submissions S."/>
        </authorList>
    </citation>
    <scope>NUCLEOTIDE SEQUENCE [LARGE SCALE GENOMIC DNA]</scope>
    <source>
        <strain evidence="8">9H-4</strain>
    </source>
</reference>
<dbReference type="EMBL" id="LT796768">
    <property type="protein sequence ID" value="SKB09079.1"/>
    <property type="molecule type" value="Genomic_DNA"/>
</dbReference>
<keyword evidence="3" id="KW-0238">DNA-binding</keyword>
<proteinExistence type="predicted"/>
<protein>
    <submittedName>
        <fullName evidence="7">RNA polymerase sigma-B factor</fullName>
    </submittedName>
</protein>
<dbReference type="InterPro" id="IPR007630">
    <property type="entry name" value="RNA_pol_sigma70_r4"/>
</dbReference>
<dbReference type="NCBIfam" id="TIGR02937">
    <property type="entry name" value="sigma70-ECF"/>
    <property type="match status" value="1"/>
</dbReference>
<dbReference type="PANTHER" id="PTHR30385">
    <property type="entry name" value="SIGMA FACTOR F FLAGELLAR"/>
    <property type="match status" value="1"/>
</dbReference>
<keyword evidence="2" id="KW-0731">Sigma factor</keyword>
<dbReference type="InterPro" id="IPR036388">
    <property type="entry name" value="WH-like_DNA-bd_sf"/>
</dbReference>
<feature type="domain" description="RNA polymerase sigma-70 region 2" evidence="5">
    <location>
        <begin position="16"/>
        <end position="84"/>
    </location>
</feature>
<dbReference type="InterPro" id="IPR007627">
    <property type="entry name" value="RNA_pol_sigma70_r2"/>
</dbReference>
<accession>A0A1T4Z501</accession>
<dbReference type="InterPro" id="IPR013324">
    <property type="entry name" value="RNA_pol_sigma_r3/r4-like"/>
</dbReference>
<organism evidence="7 8">
    <name type="scientific">Aeromicrobium choanae</name>
    <dbReference type="NCBI Taxonomy" id="1736691"/>
    <lineage>
        <taxon>Bacteria</taxon>
        <taxon>Bacillati</taxon>
        <taxon>Actinomycetota</taxon>
        <taxon>Actinomycetes</taxon>
        <taxon>Propionibacteriales</taxon>
        <taxon>Nocardioidaceae</taxon>
        <taxon>Aeromicrobium</taxon>
    </lineage>
</organism>
<dbReference type="Gene3D" id="1.10.10.10">
    <property type="entry name" value="Winged helix-like DNA-binding domain superfamily/Winged helix DNA-binding domain"/>
    <property type="match status" value="1"/>
</dbReference>
<feature type="domain" description="RNA polymerase sigma-70 region 4" evidence="6">
    <location>
        <begin position="170"/>
        <end position="218"/>
    </location>
</feature>
<dbReference type="GO" id="GO:0016987">
    <property type="term" value="F:sigma factor activity"/>
    <property type="evidence" value="ECO:0007669"/>
    <property type="project" value="UniProtKB-KW"/>
</dbReference>
<dbReference type="SUPFAM" id="SSF88946">
    <property type="entry name" value="Sigma2 domain of RNA polymerase sigma factors"/>
    <property type="match status" value="1"/>
</dbReference>
<dbReference type="AlphaFoldDB" id="A0A1T4Z501"/>
<evidence type="ECO:0000256" key="2">
    <source>
        <dbReference type="ARBA" id="ARBA00023082"/>
    </source>
</evidence>
<keyword evidence="4" id="KW-0804">Transcription</keyword>
<dbReference type="Proteomes" id="UP000191040">
    <property type="component" value="Chromosome I"/>
</dbReference>
<name>A0A1T4Z501_9ACTN</name>